<gene>
    <name evidence="10" type="ORF">QJS35_01020</name>
</gene>
<dbReference type="Proteomes" id="UP001493487">
    <property type="component" value="Unassembled WGS sequence"/>
</dbReference>
<proteinExistence type="inferred from homology"/>
<dbReference type="SMART" id="SM00304">
    <property type="entry name" value="HAMP"/>
    <property type="match status" value="1"/>
</dbReference>
<evidence type="ECO:0000256" key="5">
    <source>
        <dbReference type="ARBA" id="ARBA00029447"/>
    </source>
</evidence>
<comment type="caution">
    <text evidence="10">The sequence shown here is derived from an EMBL/GenBank/DDBJ whole genome shotgun (WGS) entry which is preliminary data.</text>
</comment>
<keyword evidence="2" id="KW-1003">Cell membrane</keyword>
<dbReference type="PANTHER" id="PTHR32089:SF112">
    <property type="entry name" value="LYSOZYME-LIKE PROTEIN-RELATED"/>
    <property type="match status" value="1"/>
</dbReference>
<evidence type="ECO:0000313" key="11">
    <source>
        <dbReference type="Proteomes" id="UP001493487"/>
    </source>
</evidence>
<keyword evidence="11" id="KW-1185">Reference proteome</keyword>
<evidence type="ECO:0000256" key="6">
    <source>
        <dbReference type="PROSITE-ProRule" id="PRU00284"/>
    </source>
</evidence>
<dbReference type="InterPro" id="IPR004089">
    <property type="entry name" value="MCPsignal_dom"/>
</dbReference>
<evidence type="ECO:0000259" key="8">
    <source>
        <dbReference type="PROSITE" id="PS50111"/>
    </source>
</evidence>
<dbReference type="Pfam" id="PF00672">
    <property type="entry name" value="HAMP"/>
    <property type="match status" value="1"/>
</dbReference>
<dbReference type="PROSITE" id="PS50111">
    <property type="entry name" value="CHEMOTAXIS_TRANSDUC_2"/>
    <property type="match status" value="1"/>
</dbReference>
<evidence type="ECO:0000256" key="4">
    <source>
        <dbReference type="ARBA" id="ARBA00023224"/>
    </source>
</evidence>
<comment type="similarity">
    <text evidence="5">Belongs to the methyl-accepting chemotaxis (MCP) protein family.</text>
</comment>
<evidence type="ECO:0000256" key="2">
    <source>
        <dbReference type="ARBA" id="ARBA00022475"/>
    </source>
</evidence>
<feature type="transmembrane region" description="Helical" evidence="7">
    <location>
        <begin position="9"/>
        <end position="30"/>
    </location>
</feature>
<feature type="domain" description="Methyl-accepting transducer" evidence="8">
    <location>
        <begin position="137"/>
        <end position="408"/>
    </location>
</feature>
<dbReference type="Gene3D" id="1.10.287.950">
    <property type="entry name" value="Methyl-accepting chemotaxis protein"/>
    <property type="match status" value="1"/>
</dbReference>
<keyword evidence="7" id="KW-1133">Transmembrane helix</keyword>
<reference evidence="10 11" key="1">
    <citation type="journal article" date="2023" name="Genome Announc.">
        <title>Pan-Genome Analyses of the Genus Cohnella and Proposal of the Novel Species Cohnella silvisoli sp. nov., Isolated from Forest Soil.</title>
        <authorList>
            <person name="Wang C."/>
            <person name="Mao L."/>
            <person name="Bao G."/>
            <person name="Zhu H."/>
        </authorList>
    </citation>
    <scope>NUCLEOTIDE SEQUENCE [LARGE SCALE GENOMIC DNA]</scope>
    <source>
        <strain evidence="10 11">NL03-T5-1</strain>
    </source>
</reference>
<dbReference type="Gene3D" id="6.10.340.10">
    <property type="match status" value="1"/>
</dbReference>
<sequence length="423" mass="44957">MKLSIVKKTVAGITCVSIVTYGCSAFFIFYLKEIIAPGMSDWLYVSIVLLLGVFWTGLLGWIGASWLIKPLLRLTTVANEAATGNLQVEIPIHPSDDEIRLLSVSFQKMIANLQQMITGISGNVSFTYNQAGALSGGMEQAAKQIELIASVTETISKGAAEQAESALGTLTAVSQIQIAAGEIGEKAGESLAITKDMLATIKESENIVLSLVDGMMNLAQSNRESIGFVGELDENAKEIRTISRVVGGIADQTHLLALNASIEAARAGEYGQGFAVVAGEIRKLAEESSSAVKVIDQLITLMESGVAGVVNKTNAQEQLASRESRKGEAAKAALDRINLAVQETAQAVENISTSITGQMQQVESALVKTHEVGGIANQIANDIKQASSSVQEQMAVMEELSSSSEMLKSQADVLKSKINVFRF</sequence>
<protein>
    <submittedName>
        <fullName evidence="10">Methyl-accepting chemotaxis protein</fullName>
    </submittedName>
</protein>
<dbReference type="SMART" id="SM00283">
    <property type="entry name" value="MA"/>
    <property type="match status" value="1"/>
</dbReference>
<evidence type="ECO:0000259" key="9">
    <source>
        <dbReference type="PROSITE" id="PS50885"/>
    </source>
</evidence>
<organism evidence="10 11">
    <name type="scientific">Cohnella silvisoli</name>
    <dbReference type="NCBI Taxonomy" id="2873699"/>
    <lineage>
        <taxon>Bacteria</taxon>
        <taxon>Bacillati</taxon>
        <taxon>Bacillota</taxon>
        <taxon>Bacilli</taxon>
        <taxon>Bacillales</taxon>
        <taxon>Paenibacillaceae</taxon>
        <taxon>Cohnella</taxon>
    </lineage>
</organism>
<dbReference type="PANTHER" id="PTHR32089">
    <property type="entry name" value="METHYL-ACCEPTING CHEMOTAXIS PROTEIN MCPB"/>
    <property type="match status" value="1"/>
</dbReference>
<dbReference type="PROSITE" id="PS51257">
    <property type="entry name" value="PROKAR_LIPOPROTEIN"/>
    <property type="match status" value="1"/>
</dbReference>
<keyword evidence="3 7" id="KW-0472">Membrane</keyword>
<comment type="subcellular location">
    <subcellularLocation>
        <location evidence="1">Cell membrane</location>
    </subcellularLocation>
</comment>
<dbReference type="PROSITE" id="PS50885">
    <property type="entry name" value="HAMP"/>
    <property type="match status" value="1"/>
</dbReference>
<keyword evidence="4 6" id="KW-0807">Transducer</keyword>
<keyword evidence="7" id="KW-0812">Transmembrane</keyword>
<accession>A0ABV1KND8</accession>
<feature type="transmembrane region" description="Helical" evidence="7">
    <location>
        <begin position="42"/>
        <end position="64"/>
    </location>
</feature>
<dbReference type="Pfam" id="PF00015">
    <property type="entry name" value="MCPsignal"/>
    <property type="match status" value="1"/>
</dbReference>
<dbReference type="InterPro" id="IPR003660">
    <property type="entry name" value="HAMP_dom"/>
</dbReference>
<name>A0ABV1KND8_9BACL</name>
<evidence type="ECO:0000313" key="10">
    <source>
        <dbReference type="EMBL" id="MEQ4480967.1"/>
    </source>
</evidence>
<evidence type="ECO:0000256" key="3">
    <source>
        <dbReference type="ARBA" id="ARBA00023136"/>
    </source>
</evidence>
<dbReference type="SUPFAM" id="SSF58104">
    <property type="entry name" value="Methyl-accepting chemotaxis protein (MCP) signaling domain"/>
    <property type="match status" value="1"/>
</dbReference>
<dbReference type="CDD" id="cd06225">
    <property type="entry name" value="HAMP"/>
    <property type="match status" value="1"/>
</dbReference>
<evidence type="ECO:0000256" key="7">
    <source>
        <dbReference type="SAM" id="Phobius"/>
    </source>
</evidence>
<dbReference type="RefSeq" id="WP_232182836.1">
    <property type="nucleotide sequence ID" value="NZ_JAIOAP010000001.1"/>
</dbReference>
<dbReference type="EMBL" id="JASKHM010000001">
    <property type="protein sequence ID" value="MEQ4480967.1"/>
    <property type="molecule type" value="Genomic_DNA"/>
</dbReference>
<evidence type="ECO:0000256" key="1">
    <source>
        <dbReference type="ARBA" id="ARBA00004236"/>
    </source>
</evidence>
<feature type="domain" description="HAMP" evidence="9">
    <location>
        <begin position="65"/>
        <end position="118"/>
    </location>
</feature>